<dbReference type="AlphaFoldDB" id="A0A2P2IYH8"/>
<reference evidence="1" key="1">
    <citation type="submission" date="2018-02" db="EMBL/GenBank/DDBJ databases">
        <title>Rhizophora mucronata_Transcriptome.</title>
        <authorList>
            <person name="Meera S.P."/>
            <person name="Sreeshan A."/>
            <person name="Augustine A."/>
        </authorList>
    </citation>
    <scope>NUCLEOTIDE SEQUENCE</scope>
    <source>
        <tissue evidence="1">Leaf</tissue>
    </source>
</reference>
<accession>A0A2P2IYH8</accession>
<name>A0A2P2IYH8_RHIMU</name>
<organism evidence="1">
    <name type="scientific">Rhizophora mucronata</name>
    <name type="common">Asiatic mangrove</name>
    <dbReference type="NCBI Taxonomy" id="61149"/>
    <lineage>
        <taxon>Eukaryota</taxon>
        <taxon>Viridiplantae</taxon>
        <taxon>Streptophyta</taxon>
        <taxon>Embryophyta</taxon>
        <taxon>Tracheophyta</taxon>
        <taxon>Spermatophyta</taxon>
        <taxon>Magnoliopsida</taxon>
        <taxon>eudicotyledons</taxon>
        <taxon>Gunneridae</taxon>
        <taxon>Pentapetalae</taxon>
        <taxon>rosids</taxon>
        <taxon>fabids</taxon>
        <taxon>Malpighiales</taxon>
        <taxon>Rhizophoraceae</taxon>
        <taxon>Rhizophora</taxon>
    </lineage>
</organism>
<sequence length="30" mass="3483">MSLFRLWYWGACACLRYEFGSFSKSCLVGT</sequence>
<dbReference type="EMBL" id="GGEC01005772">
    <property type="protein sequence ID" value="MBW86255.1"/>
    <property type="molecule type" value="Transcribed_RNA"/>
</dbReference>
<evidence type="ECO:0000313" key="1">
    <source>
        <dbReference type="EMBL" id="MBW86255.1"/>
    </source>
</evidence>
<proteinExistence type="predicted"/>
<protein>
    <submittedName>
        <fullName evidence="1">Uncharacterized protein</fullName>
    </submittedName>
</protein>